<evidence type="ECO:0000256" key="6">
    <source>
        <dbReference type="ARBA" id="ARBA00022692"/>
    </source>
</evidence>
<proteinExistence type="inferred from homology"/>
<dbReference type="GO" id="GO:0005886">
    <property type="term" value="C:plasma membrane"/>
    <property type="evidence" value="ECO:0007669"/>
    <property type="project" value="UniProtKB-SubCell"/>
</dbReference>
<comment type="function">
    <text evidence="9">Converts cobyric acid to cobinamide by the addition of aminopropanol on the F carboxylic group.</text>
</comment>
<keyword evidence="7 9" id="KW-1133">Transmembrane helix</keyword>
<keyword evidence="4 9" id="KW-1003">Cell membrane</keyword>
<sequence length="295" mass="33689">MYFSTTLIAYIIDYFFAEFEKIKFLKHPIIYMGGYIKWFEKRFYLDNIYRGFILTLSLICIVFSITYIFTFVDNILFQGFLCSFAISSKMLYESVKNVINSTDSKYAISMLVSRDTKEMNESEINKAAIETYAENLSDGVIAPLFYMICFGLVGAFVYKAINTLDSMVGYRNEKYENFGKVSAKLDDIANYIPARITALLIALLFLSKKAFLNFNRYGKKHESLNAGLPISAMALALDLKLGGPTSYFGIIKDKPYFGDGKKEITKEDVKKALSIKRSLDIFIVVLLSLFTIFSY</sequence>
<organism evidence="10 11">
    <name type="scientific">Halarcobacter ebronensis</name>
    <dbReference type="NCBI Taxonomy" id="1462615"/>
    <lineage>
        <taxon>Bacteria</taxon>
        <taxon>Pseudomonadati</taxon>
        <taxon>Campylobacterota</taxon>
        <taxon>Epsilonproteobacteria</taxon>
        <taxon>Campylobacterales</taxon>
        <taxon>Arcobacteraceae</taxon>
        <taxon>Halarcobacter</taxon>
    </lineage>
</organism>
<dbReference type="PANTHER" id="PTHR34308:SF1">
    <property type="entry name" value="COBALAMIN BIOSYNTHESIS PROTEIN CBIB"/>
    <property type="match status" value="1"/>
</dbReference>
<gene>
    <name evidence="9 10" type="primary">cobD</name>
    <name evidence="10" type="ORF">CRV08_00755</name>
</gene>
<comment type="caution">
    <text evidence="9">Lacks conserved residue(s) required for the propagation of feature annotation.</text>
</comment>
<name>A0A4Q0YHK4_9BACT</name>
<evidence type="ECO:0000256" key="8">
    <source>
        <dbReference type="ARBA" id="ARBA00023136"/>
    </source>
</evidence>
<evidence type="ECO:0000313" key="10">
    <source>
        <dbReference type="EMBL" id="RXJ70126.1"/>
    </source>
</evidence>
<evidence type="ECO:0000256" key="9">
    <source>
        <dbReference type="HAMAP-Rule" id="MF_00024"/>
    </source>
</evidence>
<feature type="transmembrane region" description="Helical" evidence="9">
    <location>
        <begin position="188"/>
        <end position="206"/>
    </location>
</feature>
<reference evidence="10 11" key="1">
    <citation type="submission" date="2017-10" db="EMBL/GenBank/DDBJ databases">
        <title>Genomics of the genus Arcobacter.</title>
        <authorList>
            <person name="Perez-Cataluna A."/>
            <person name="Figueras M.J."/>
        </authorList>
    </citation>
    <scope>NUCLEOTIDE SEQUENCE [LARGE SCALE GENOMIC DNA]</scope>
    <source>
        <strain evidence="10 11">CECT 8993</strain>
    </source>
</reference>
<dbReference type="PANTHER" id="PTHR34308">
    <property type="entry name" value="COBALAMIN BIOSYNTHESIS PROTEIN CBIB"/>
    <property type="match status" value="1"/>
</dbReference>
<dbReference type="GO" id="GO:0009236">
    <property type="term" value="P:cobalamin biosynthetic process"/>
    <property type="evidence" value="ECO:0007669"/>
    <property type="project" value="UniProtKB-UniRule"/>
</dbReference>
<keyword evidence="8 9" id="KW-0472">Membrane</keyword>
<comment type="pathway">
    <text evidence="2 9">Cofactor biosynthesis; adenosylcobalamin biosynthesis.</text>
</comment>
<dbReference type="Proteomes" id="UP000290172">
    <property type="component" value="Unassembled WGS sequence"/>
</dbReference>
<protein>
    <recommendedName>
        <fullName evidence="9">Cobalamin biosynthesis protein CobD</fullName>
    </recommendedName>
</protein>
<evidence type="ECO:0000256" key="3">
    <source>
        <dbReference type="ARBA" id="ARBA00006263"/>
    </source>
</evidence>
<dbReference type="EMBL" id="PDKJ01000001">
    <property type="protein sequence ID" value="RXJ70126.1"/>
    <property type="molecule type" value="Genomic_DNA"/>
</dbReference>
<dbReference type="HAMAP" id="MF_00024">
    <property type="entry name" value="CobD_CbiB"/>
    <property type="match status" value="1"/>
</dbReference>
<evidence type="ECO:0000256" key="2">
    <source>
        <dbReference type="ARBA" id="ARBA00004953"/>
    </source>
</evidence>
<evidence type="ECO:0000256" key="4">
    <source>
        <dbReference type="ARBA" id="ARBA00022475"/>
    </source>
</evidence>
<accession>A0A4Q0YHK4</accession>
<dbReference type="NCBIfam" id="TIGR00380">
    <property type="entry name" value="cobal_cbiB"/>
    <property type="match status" value="1"/>
</dbReference>
<dbReference type="GO" id="GO:0048472">
    <property type="term" value="F:threonine-phosphate decarboxylase activity"/>
    <property type="evidence" value="ECO:0007669"/>
    <property type="project" value="InterPro"/>
</dbReference>
<evidence type="ECO:0000256" key="5">
    <source>
        <dbReference type="ARBA" id="ARBA00022573"/>
    </source>
</evidence>
<keyword evidence="6 9" id="KW-0812">Transmembrane</keyword>
<evidence type="ECO:0000313" key="11">
    <source>
        <dbReference type="Proteomes" id="UP000290172"/>
    </source>
</evidence>
<dbReference type="AlphaFoldDB" id="A0A4Q0YHK4"/>
<dbReference type="GO" id="GO:0015420">
    <property type="term" value="F:ABC-type vitamin B12 transporter activity"/>
    <property type="evidence" value="ECO:0007669"/>
    <property type="project" value="UniProtKB-UniRule"/>
</dbReference>
<feature type="transmembrane region" description="Helical" evidence="9">
    <location>
        <begin position="278"/>
        <end position="294"/>
    </location>
</feature>
<keyword evidence="5 9" id="KW-0169">Cobalamin biosynthesis</keyword>
<dbReference type="RefSeq" id="WP_128978063.1">
    <property type="nucleotide sequence ID" value="NZ_PDKJ01000001.1"/>
</dbReference>
<feature type="transmembrane region" description="Helical" evidence="9">
    <location>
        <begin position="140"/>
        <end position="161"/>
    </location>
</feature>
<dbReference type="UniPathway" id="UPA00148"/>
<comment type="subcellular location">
    <subcellularLocation>
        <location evidence="1 9">Cell membrane</location>
        <topology evidence="1 9">Multi-pass membrane protein</topology>
    </subcellularLocation>
</comment>
<feature type="transmembrane region" description="Helical" evidence="9">
    <location>
        <begin position="48"/>
        <end position="69"/>
    </location>
</feature>
<comment type="caution">
    <text evidence="10">The sequence shown here is derived from an EMBL/GenBank/DDBJ whole genome shotgun (WGS) entry which is preliminary data.</text>
</comment>
<evidence type="ECO:0000256" key="1">
    <source>
        <dbReference type="ARBA" id="ARBA00004651"/>
    </source>
</evidence>
<comment type="similarity">
    <text evidence="3 9">Belongs to the CobD/CbiB family.</text>
</comment>
<dbReference type="InterPro" id="IPR004485">
    <property type="entry name" value="Cobalamin_biosynth_CobD/CbiB"/>
</dbReference>
<dbReference type="Pfam" id="PF03186">
    <property type="entry name" value="CobD_Cbib"/>
    <property type="match status" value="1"/>
</dbReference>
<evidence type="ECO:0000256" key="7">
    <source>
        <dbReference type="ARBA" id="ARBA00022989"/>
    </source>
</evidence>